<evidence type="ECO:0000313" key="3">
    <source>
        <dbReference type="Proteomes" id="UP001058273"/>
    </source>
</evidence>
<reference evidence="2" key="1">
    <citation type="submission" date="2022-08" db="EMBL/GenBank/DDBJ databases">
        <title>Genome sequence of Vagococcus luciliae DSM 112651.</title>
        <authorList>
            <person name="Juan G."/>
            <person name="Anja P."/>
            <person name="Rolf D."/>
            <person name="Kampfer P."/>
            <person name="Vilcinskas A."/>
        </authorList>
    </citation>
    <scope>NUCLEOTIDE SEQUENCE</scope>
    <source>
        <strain evidence="2">G314FT</strain>
    </source>
</reference>
<keyword evidence="1" id="KW-0472">Membrane</keyword>
<sequence>MWKGNDGFLLFESLLALFILTVGILFMLQIILFVRQQENQNQLYLELAIFAKEWEYIETKIDEQGLKEKAVKQKIQLIESSEDTFIIEKEGTTLEIMILDVN</sequence>
<organism evidence="2 3">
    <name type="scientific">Vagococcus luciliae</name>
    <dbReference type="NCBI Taxonomy" id="2920380"/>
    <lineage>
        <taxon>Bacteria</taxon>
        <taxon>Bacillati</taxon>
        <taxon>Bacillota</taxon>
        <taxon>Bacilli</taxon>
        <taxon>Lactobacillales</taxon>
        <taxon>Enterococcaceae</taxon>
        <taxon>Vagococcus</taxon>
    </lineage>
</organism>
<gene>
    <name evidence="2" type="ORF">G314FT_08340</name>
</gene>
<keyword evidence="1" id="KW-0812">Transmembrane</keyword>
<protein>
    <recommendedName>
        <fullName evidence="4">Prepilin-type N-terminal cleavage/methylation domain-containing protein</fullName>
    </recommendedName>
</protein>
<dbReference type="RefSeq" id="WP_257702185.1">
    <property type="nucleotide sequence ID" value="NZ_CP102451.1"/>
</dbReference>
<evidence type="ECO:0000256" key="1">
    <source>
        <dbReference type="SAM" id="Phobius"/>
    </source>
</evidence>
<dbReference type="EMBL" id="CP102451">
    <property type="protein sequence ID" value="UUV98680.1"/>
    <property type="molecule type" value="Genomic_DNA"/>
</dbReference>
<name>A0ABY5NYG7_9ENTE</name>
<keyword evidence="3" id="KW-1185">Reference proteome</keyword>
<dbReference type="Proteomes" id="UP001058273">
    <property type="component" value="Chromosome"/>
</dbReference>
<keyword evidence="1" id="KW-1133">Transmembrane helix</keyword>
<evidence type="ECO:0008006" key="4">
    <source>
        <dbReference type="Google" id="ProtNLM"/>
    </source>
</evidence>
<proteinExistence type="predicted"/>
<evidence type="ECO:0000313" key="2">
    <source>
        <dbReference type="EMBL" id="UUV98680.1"/>
    </source>
</evidence>
<accession>A0ABY5NYG7</accession>
<feature type="transmembrane region" description="Helical" evidence="1">
    <location>
        <begin position="14"/>
        <end position="34"/>
    </location>
</feature>
<reference evidence="2" key="2">
    <citation type="submission" date="2022-08" db="EMBL/GenBank/DDBJ databases">
        <authorList>
            <person name="Poehlein A."/>
            <person name="Guzman J."/>
            <person name="Daniel R."/>
            <person name="Vilcinskas A."/>
        </authorList>
    </citation>
    <scope>NUCLEOTIDE SEQUENCE</scope>
    <source>
        <strain evidence="2">G314FT</strain>
    </source>
</reference>